<gene>
    <name evidence="1" type="ORF">CGLY_11995</name>
</gene>
<dbReference type="KEGG" id="cgy:CGLY_11995"/>
<keyword evidence="2" id="KW-1185">Reference proteome</keyword>
<dbReference type="EMBL" id="CP006842">
    <property type="protein sequence ID" value="AHW64839.1"/>
    <property type="molecule type" value="Genomic_DNA"/>
</dbReference>
<reference evidence="1 2" key="1">
    <citation type="journal article" date="2015" name="Int. J. Syst. Evol. Microbiol.">
        <title>Revisiting Corynebacterium glyciniphilum (ex Kubota et al., 1972) sp. nov., nom. rev., isolated from putrefied banana.</title>
        <authorList>
            <person name="Al-Dilaimi A."/>
            <person name="Bednarz H."/>
            <person name="Lomker A."/>
            <person name="Niehaus K."/>
            <person name="Kalinowski J."/>
            <person name="Ruckert C."/>
        </authorList>
    </citation>
    <scope>NUCLEOTIDE SEQUENCE [LARGE SCALE GENOMIC DNA]</scope>
    <source>
        <strain evidence="1">AJ 3170</strain>
    </source>
</reference>
<evidence type="ECO:0000313" key="2">
    <source>
        <dbReference type="Proteomes" id="UP000023703"/>
    </source>
</evidence>
<protein>
    <submittedName>
        <fullName evidence="1">Uncharacterized protein</fullName>
    </submittedName>
</protein>
<organism evidence="1 2">
    <name type="scientific">Corynebacterium glyciniphilum AJ 3170</name>
    <dbReference type="NCBI Taxonomy" id="1404245"/>
    <lineage>
        <taxon>Bacteria</taxon>
        <taxon>Bacillati</taxon>
        <taxon>Actinomycetota</taxon>
        <taxon>Actinomycetes</taxon>
        <taxon>Mycobacteriales</taxon>
        <taxon>Corynebacteriaceae</taxon>
        <taxon>Corynebacterium</taxon>
    </lineage>
</organism>
<dbReference type="Proteomes" id="UP000023703">
    <property type="component" value="Chromosome"/>
</dbReference>
<evidence type="ECO:0000313" key="1">
    <source>
        <dbReference type="EMBL" id="AHW64839.1"/>
    </source>
</evidence>
<accession>X5DU94</accession>
<name>X5DU94_9CORY</name>
<sequence length="134" mass="14735">MTGAFSVEDISIAVHRRSGLDTALGEELVREQIGTIEQSENRVIDPEQIGADDTERLVRLVEKVQPEVAARSLDDLYDAQVRCRDAVEHLEEARAHRDAAVCAALATGVSWDEVTTTTGLSRGQIADIRKVQPR</sequence>
<dbReference type="RefSeq" id="WP_038549744.1">
    <property type="nucleotide sequence ID" value="NZ_CP006842.1"/>
</dbReference>
<dbReference type="HOGENOM" id="CLU_1892689_0_0_11"/>
<proteinExistence type="predicted"/>
<dbReference type="AlphaFoldDB" id="X5DU94"/>